<organism evidence="1 2">
    <name type="scientific">Octopus vulgaris</name>
    <name type="common">Common octopus</name>
    <dbReference type="NCBI Taxonomy" id="6645"/>
    <lineage>
        <taxon>Eukaryota</taxon>
        <taxon>Metazoa</taxon>
        <taxon>Spiralia</taxon>
        <taxon>Lophotrochozoa</taxon>
        <taxon>Mollusca</taxon>
        <taxon>Cephalopoda</taxon>
        <taxon>Coleoidea</taxon>
        <taxon>Octopodiformes</taxon>
        <taxon>Octopoda</taxon>
        <taxon>Incirrata</taxon>
        <taxon>Octopodidae</taxon>
        <taxon>Octopus</taxon>
    </lineage>
</organism>
<protein>
    <submittedName>
        <fullName evidence="1">Uncharacterized protein</fullName>
    </submittedName>
</protein>
<proteinExistence type="predicted"/>
<sequence length="356" mass="40593">MTTALGLIWDALQCSDRIIDLLSTSEYVTIPFLKAAYPIVLKALEYNWFRKYEETFRQSEQSQKRPKFELLMSFKRAMRKISGSNILRKMGYLLTEIRKHGLSSTLSDYIECLYQEQLRDIQEITEGRPGNYGNEDHFEFRITFEGLSYNLEVDNLRLIFEGFPILEPLHDSVDSQLADVELLGDIGLVVACVQESRDLDSLCFHLNTPVHNGKDILMTCAGKAELQLNVSPTLLSEAIMKFKREGISHGLFHNLALDVLPSIYKAWDIMHLEQNACGGREKFKAKVKLRLKVIQSDITRHNILGKNDLSSFMEGTGRNAWSVCLGVPKTWSSHACEVEHDKSTRKQHGSSPSYIL</sequence>
<dbReference type="AlphaFoldDB" id="A0AA36EXT4"/>
<evidence type="ECO:0000313" key="1">
    <source>
        <dbReference type="EMBL" id="CAI9715913.1"/>
    </source>
</evidence>
<dbReference type="Proteomes" id="UP001162480">
    <property type="component" value="Chromosome 1"/>
</dbReference>
<evidence type="ECO:0000313" key="2">
    <source>
        <dbReference type="Proteomes" id="UP001162480"/>
    </source>
</evidence>
<keyword evidence="2" id="KW-1185">Reference proteome</keyword>
<reference evidence="1" key="1">
    <citation type="submission" date="2023-08" db="EMBL/GenBank/DDBJ databases">
        <authorList>
            <person name="Alioto T."/>
            <person name="Alioto T."/>
            <person name="Gomez Garrido J."/>
        </authorList>
    </citation>
    <scope>NUCLEOTIDE SEQUENCE</scope>
</reference>
<dbReference type="EMBL" id="OX597814">
    <property type="protein sequence ID" value="CAI9715913.1"/>
    <property type="molecule type" value="Genomic_DNA"/>
</dbReference>
<gene>
    <name evidence="1" type="ORF">OCTVUL_1B002202</name>
</gene>
<name>A0AA36EXT4_OCTVU</name>
<accession>A0AA36EXT4</accession>